<dbReference type="InterPro" id="IPR000871">
    <property type="entry name" value="Beta-lactam_class-A"/>
</dbReference>
<feature type="domain" description="Beta-lactamase class A catalytic" evidence="4">
    <location>
        <begin position="390"/>
        <end position="521"/>
    </location>
</feature>
<evidence type="ECO:0000259" key="4">
    <source>
        <dbReference type="Pfam" id="PF13354"/>
    </source>
</evidence>
<dbReference type="GO" id="GO:0008800">
    <property type="term" value="F:beta-lactamase activity"/>
    <property type="evidence" value="ECO:0007669"/>
    <property type="project" value="UniProtKB-EC"/>
</dbReference>
<dbReference type="AlphaFoldDB" id="Q6AM20"/>
<dbReference type="EC" id="3.5.2.6" evidence="3"/>
<evidence type="ECO:0000256" key="2">
    <source>
        <dbReference type="ARBA" id="ARBA00009009"/>
    </source>
</evidence>
<dbReference type="eggNOG" id="COG2367">
    <property type="taxonomic scope" value="Bacteria"/>
</dbReference>
<dbReference type="InterPro" id="IPR012338">
    <property type="entry name" value="Beta-lactam/transpept-like"/>
</dbReference>
<reference evidence="6" key="1">
    <citation type="journal article" date="2004" name="Environ. Microbiol.">
        <title>The genome of Desulfotalea psychrophila, a sulfate-reducing bacterium from permanently cold Arctic sediments.</title>
        <authorList>
            <person name="Rabus R."/>
            <person name="Ruepp A."/>
            <person name="Frickey T."/>
            <person name="Rattei T."/>
            <person name="Fartmann B."/>
            <person name="Stark M."/>
            <person name="Bauer M."/>
            <person name="Zibat A."/>
            <person name="Lombardot T."/>
            <person name="Becker I."/>
            <person name="Amann J."/>
            <person name="Gellner K."/>
            <person name="Teeling H."/>
            <person name="Leuschner W.D."/>
            <person name="Gloeckner F.-O."/>
            <person name="Lupas A.N."/>
            <person name="Amann R."/>
            <person name="Klenk H.-P."/>
        </authorList>
    </citation>
    <scope>NUCLEOTIDE SEQUENCE [LARGE SCALE GENOMIC DNA]</scope>
    <source>
        <strain evidence="6">DSM 12343 / LSv54</strain>
    </source>
</reference>
<comment type="similarity">
    <text evidence="2">Belongs to the class-A beta-lactamase family.</text>
</comment>
<comment type="catalytic activity">
    <reaction evidence="1">
        <text>a beta-lactam + H2O = a substituted beta-amino acid</text>
        <dbReference type="Rhea" id="RHEA:20401"/>
        <dbReference type="ChEBI" id="CHEBI:15377"/>
        <dbReference type="ChEBI" id="CHEBI:35627"/>
        <dbReference type="ChEBI" id="CHEBI:140347"/>
        <dbReference type="EC" id="3.5.2.6"/>
    </reaction>
</comment>
<keyword evidence="6" id="KW-1185">Reference proteome</keyword>
<dbReference type="STRING" id="177439.DP1876"/>
<sequence length="567" mass="64273">MKLMNLTLYKNKPLQLWGQCFFLFFLFVVALPQQVFAAEKYNIVYLLTDDIDLALDYKDDIEPVLGTTISDKLRIVSKGKKYAVIYNGGDSSQSVASTLVKHVDLLEKAGFDQPYASMEQGFSRLYNVSYGMGPNIDALKRTYNKVYATLGEDVGRNLFIEKTAKGNYTLIYRRRGTKKSTSVVARRHGRILRLKKIRPSITQENNNEVVFGESSLLDEDEEKVVVVKGERTVMDVLSAPQVGDEIVIVQEKNILPLSPALPGLPSIVFPAEKIKLQAVKKVYIAKVTGRGKRVHKTVSSTLRVKRSSSRKVEKSIEAYIAKLRQKGKISRDEATGWMVFDLATGESIVDINANRKFQTASMIKPFVALAFFHKVQAGQLTYGPRSRRNMTAMIQRSSNSSTNWVMRQVGGPRACEAILTKYYPQIFKGIELKEYIPAGGRTYKNRAYPSDYVRFLRELWDRKLPHSKEMRRLMALPGRDRLYFGTPIPRGTLVYNKTGSTAHLCGDMGILVPKTRSGSRYPYVIVGIIEKKSRSANYGAWVASRSKVIRQVSTLVYREMKKEHRLR</sequence>
<proteinExistence type="inferred from homology"/>
<dbReference type="GO" id="GO:0046677">
    <property type="term" value="P:response to antibiotic"/>
    <property type="evidence" value="ECO:0007669"/>
    <property type="project" value="InterPro"/>
</dbReference>
<dbReference type="OrthoDB" id="9784149at2"/>
<gene>
    <name evidence="5" type="ordered locus">DP1876</name>
</gene>
<dbReference type="SUPFAM" id="SSF56601">
    <property type="entry name" value="beta-lactamase/transpeptidase-like"/>
    <property type="match status" value="1"/>
</dbReference>
<evidence type="ECO:0000256" key="3">
    <source>
        <dbReference type="ARBA" id="ARBA00012865"/>
    </source>
</evidence>
<dbReference type="Proteomes" id="UP000000602">
    <property type="component" value="Chromosome"/>
</dbReference>
<dbReference type="PANTHER" id="PTHR35333">
    <property type="entry name" value="BETA-LACTAMASE"/>
    <property type="match status" value="1"/>
</dbReference>
<accession>Q6AM20</accession>
<dbReference type="Pfam" id="PF13354">
    <property type="entry name" value="Beta-lactamase2"/>
    <property type="match status" value="2"/>
</dbReference>
<dbReference type="Gene3D" id="3.40.710.10">
    <property type="entry name" value="DD-peptidase/beta-lactamase superfamily"/>
    <property type="match status" value="1"/>
</dbReference>
<evidence type="ECO:0000313" key="5">
    <source>
        <dbReference type="EMBL" id="CAG36605.1"/>
    </source>
</evidence>
<feature type="domain" description="Beta-lactamase class A catalytic" evidence="4">
    <location>
        <begin position="336"/>
        <end position="381"/>
    </location>
</feature>
<evidence type="ECO:0000256" key="1">
    <source>
        <dbReference type="ARBA" id="ARBA00001526"/>
    </source>
</evidence>
<organism evidence="5 6">
    <name type="scientific">Desulfotalea psychrophila (strain LSv54 / DSM 12343)</name>
    <dbReference type="NCBI Taxonomy" id="177439"/>
    <lineage>
        <taxon>Bacteria</taxon>
        <taxon>Pseudomonadati</taxon>
        <taxon>Thermodesulfobacteriota</taxon>
        <taxon>Desulfobulbia</taxon>
        <taxon>Desulfobulbales</taxon>
        <taxon>Desulfocapsaceae</taxon>
        <taxon>Desulfotalea</taxon>
    </lineage>
</organism>
<dbReference type="HOGENOM" id="CLU_521504_0_0_7"/>
<dbReference type="InterPro" id="IPR045155">
    <property type="entry name" value="Beta-lactam_cat"/>
</dbReference>
<dbReference type="GO" id="GO:0030655">
    <property type="term" value="P:beta-lactam antibiotic catabolic process"/>
    <property type="evidence" value="ECO:0007669"/>
    <property type="project" value="InterPro"/>
</dbReference>
<dbReference type="PANTHER" id="PTHR35333:SF3">
    <property type="entry name" value="BETA-LACTAMASE-TYPE TRANSPEPTIDASE FOLD CONTAINING PROTEIN"/>
    <property type="match status" value="1"/>
</dbReference>
<dbReference type="EMBL" id="CR522870">
    <property type="protein sequence ID" value="CAG36605.1"/>
    <property type="molecule type" value="Genomic_DNA"/>
</dbReference>
<dbReference type="KEGG" id="dps:DP1876"/>
<evidence type="ECO:0000313" key="6">
    <source>
        <dbReference type="Proteomes" id="UP000000602"/>
    </source>
</evidence>
<name>Q6AM20_DESPS</name>
<protein>
    <recommendedName>
        <fullName evidence="3">beta-lactamase</fullName>
        <ecNumber evidence="3">3.5.2.6</ecNumber>
    </recommendedName>
</protein>